<dbReference type="Gene3D" id="1.20.5.190">
    <property type="match status" value="1"/>
</dbReference>
<dbReference type="PANTHER" id="PTHR21715">
    <property type="entry name" value="RH04127P"/>
    <property type="match status" value="1"/>
</dbReference>
<dbReference type="InterPro" id="IPR001202">
    <property type="entry name" value="WW_dom"/>
</dbReference>
<organism evidence="2 3">
    <name type="scientific">Chloropicon primus</name>
    <dbReference type="NCBI Taxonomy" id="1764295"/>
    <lineage>
        <taxon>Eukaryota</taxon>
        <taxon>Viridiplantae</taxon>
        <taxon>Chlorophyta</taxon>
        <taxon>Chloropicophyceae</taxon>
        <taxon>Chloropicales</taxon>
        <taxon>Chloropicaceae</taxon>
        <taxon>Chloropicon</taxon>
    </lineage>
</organism>
<protein>
    <recommendedName>
        <fullName evidence="1">WW domain-containing protein</fullName>
    </recommendedName>
</protein>
<dbReference type="SMART" id="SM00456">
    <property type="entry name" value="WW"/>
    <property type="match status" value="2"/>
</dbReference>
<gene>
    <name evidence="2" type="ORF">A3770_15p74130</name>
</gene>
<dbReference type="InterPro" id="IPR000048">
    <property type="entry name" value="IQ_motif_EF-hand-BS"/>
</dbReference>
<dbReference type="InterPro" id="IPR053233">
    <property type="entry name" value="ABRA-related"/>
</dbReference>
<proteinExistence type="predicted"/>
<dbReference type="Pfam" id="PF00612">
    <property type="entry name" value="IQ"/>
    <property type="match status" value="2"/>
</dbReference>
<dbReference type="EMBL" id="CP031048">
    <property type="protein sequence ID" value="QDZ24895.1"/>
    <property type="molecule type" value="Genomic_DNA"/>
</dbReference>
<dbReference type="SUPFAM" id="SSF51045">
    <property type="entry name" value="WW domain"/>
    <property type="match status" value="1"/>
</dbReference>
<feature type="domain" description="WW" evidence="1">
    <location>
        <begin position="47"/>
        <end position="80"/>
    </location>
</feature>
<dbReference type="OrthoDB" id="6344460at2759"/>
<feature type="domain" description="WW" evidence="1">
    <location>
        <begin position="145"/>
        <end position="178"/>
    </location>
</feature>
<dbReference type="PROSITE" id="PS50096">
    <property type="entry name" value="IQ"/>
    <property type="match status" value="1"/>
</dbReference>
<accession>A0A5B8MYZ7</accession>
<dbReference type="AlphaFoldDB" id="A0A5B8MYZ7"/>
<dbReference type="PROSITE" id="PS50020">
    <property type="entry name" value="WW_DOMAIN_2"/>
    <property type="match status" value="2"/>
</dbReference>
<keyword evidence="3" id="KW-1185">Reference proteome</keyword>
<sequence>MGESSTTTTKSAKDRKLEQILKVSTELDLDPIHDVELFWIVEEYLSAPLPANWSKIKTPTGEETYVNSTSKITIRENPVKPRFKKLVQLMRHCESKKSVLDEVSVLELWTPIAKVQDILDMARYLKIDAVAEPHLLWIAKLAILEGLPEGWKEVRNEDGTTSYLNTLTNQKFSQHPLDDHFEGLIRVNRSRGVPQTSLRPDLYEWQPEIKFDEVEFKPEEKWLHRRVHRQPASGKWIPYLDVLGERIWYNLETKKETTDLYDIKILPAALCLQRSWRSYTVRRDMWRIHKAALVIGKYVKQRRFRKFVKKLQAERKLATVTLQKYRLSMLKRVEASKVAFERLGSIGSRPGRKAKANVSGIMSSGYSFRSVRRKVIHIQRAYRAYLERKRVGR</sequence>
<dbReference type="Gene3D" id="3.30.1470.10">
    <property type="entry name" value="Photosystem I PsaD, reaction center subunit II"/>
    <property type="match status" value="1"/>
</dbReference>
<dbReference type="Proteomes" id="UP000316726">
    <property type="component" value="Chromosome 15"/>
</dbReference>
<dbReference type="InterPro" id="IPR036020">
    <property type="entry name" value="WW_dom_sf"/>
</dbReference>
<evidence type="ECO:0000313" key="2">
    <source>
        <dbReference type="EMBL" id="QDZ24895.1"/>
    </source>
</evidence>
<evidence type="ECO:0000259" key="1">
    <source>
        <dbReference type="PROSITE" id="PS50020"/>
    </source>
</evidence>
<evidence type="ECO:0000313" key="3">
    <source>
        <dbReference type="Proteomes" id="UP000316726"/>
    </source>
</evidence>
<dbReference type="PANTHER" id="PTHR21715:SF0">
    <property type="entry name" value="RH04127P"/>
    <property type="match status" value="1"/>
</dbReference>
<reference evidence="2 3" key="1">
    <citation type="submission" date="2018-07" db="EMBL/GenBank/DDBJ databases">
        <title>The complete nuclear genome of the prasinophyte Chloropicon primus (CCMP1205).</title>
        <authorList>
            <person name="Pombert J.-F."/>
            <person name="Otis C."/>
            <person name="Turmel M."/>
            <person name="Lemieux C."/>
        </authorList>
    </citation>
    <scope>NUCLEOTIDE SEQUENCE [LARGE SCALE GENOMIC DNA]</scope>
    <source>
        <strain evidence="2 3">CCMP1205</strain>
    </source>
</reference>
<name>A0A5B8MYZ7_9CHLO</name>